<evidence type="ECO:0000259" key="2">
    <source>
        <dbReference type="PROSITE" id="PS50911"/>
    </source>
</evidence>
<keyword evidence="1" id="KW-0732">Signal</keyword>
<organism evidence="3 4">
    <name type="scientific">Legionella lytica</name>
    <dbReference type="NCBI Taxonomy" id="96232"/>
    <lineage>
        <taxon>Bacteria</taxon>
        <taxon>Pseudomonadati</taxon>
        <taxon>Pseudomonadota</taxon>
        <taxon>Gammaproteobacteria</taxon>
        <taxon>Legionellales</taxon>
        <taxon>Legionellaceae</taxon>
        <taxon>Legionella</taxon>
    </lineage>
</organism>
<dbReference type="Pfam" id="PF05257">
    <property type="entry name" value="CHAP"/>
    <property type="match status" value="1"/>
</dbReference>
<reference evidence="3 4" key="1">
    <citation type="submission" date="2024-08" db="EMBL/GenBank/DDBJ databases">
        <title>Draft Genome Sequence of Legionella lytica strain DSB2004, Isolated From a Fire Sprinkler System.</title>
        <authorList>
            <person name="Everhart A.D."/>
            <person name="Kidane D.T."/>
            <person name="Farone A.L."/>
            <person name="Farone M.B."/>
        </authorList>
    </citation>
    <scope>NUCLEOTIDE SEQUENCE [LARGE SCALE GENOMIC DNA]</scope>
    <source>
        <strain evidence="3 4">DSB2004</strain>
    </source>
</reference>
<dbReference type="EMBL" id="JBGORX010000001">
    <property type="protein sequence ID" value="MFJ1267550.1"/>
    <property type="molecule type" value="Genomic_DNA"/>
</dbReference>
<dbReference type="Proteomes" id="UP001615550">
    <property type="component" value="Unassembled WGS sequence"/>
</dbReference>
<proteinExistence type="predicted"/>
<dbReference type="InterPro" id="IPR038765">
    <property type="entry name" value="Papain-like_cys_pep_sf"/>
</dbReference>
<dbReference type="RefSeq" id="WP_400186239.1">
    <property type="nucleotide sequence ID" value="NZ_JBGORX010000001.1"/>
</dbReference>
<feature type="signal peptide" evidence="1">
    <location>
        <begin position="1"/>
        <end position="24"/>
    </location>
</feature>
<feature type="domain" description="Peptidase C51" evidence="2">
    <location>
        <begin position="59"/>
        <end position="200"/>
    </location>
</feature>
<dbReference type="PANTHER" id="PTHR30094:SF0">
    <property type="entry name" value="BIFUNCTIONAL GLUTATHIONYLSPERMIDINE SYNTHETASE_AMIDASE-RELATED"/>
    <property type="match status" value="1"/>
</dbReference>
<evidence type="ECO:0000313" key="4">
    <source>
        <dbReference type="Proteomes" id="UP001615550"/>
    </source>
</evidence>
<evidence type="ECO:0000256" key="1">
    <source>
        <dbReference type="SAM" id="SignalP"/>
    </source>
</evidence>
<dbReference type="Gene3D" id="3.90.1720.10">
    <property type="entry name" value="endopeptidase domain like (from Nostoc punctiforme)"/>
    <property type="match status" value="1"/>
</dbReference>
<sequence length="212" mass="24247">MYFITPGVLLVSMSLLPLSLLAYSAPNLNKTCLNKCATSFGKKLGGINEVSAYSNCSNDCESSRWHYVKLNNNSLVKTGMKWQCVEYARRWLITQKGYTFASIDHAYQIWNLKTATQLTTQEKKSWLHYTNGITKEKPQPHDLLIYNTIQGVHGHVSVIVGVEKEHILIAEQNYANTLWEQQSYARRIKLIKKNGHYHLADKGVIGWMRVAR</sequence>
<gene>
    <name evidence="3" type="ORF">ACD661_03145</name>
</gene>
<dbReference type="PROSITE" id="PS50911">
    <property type="entry name" value="CHAP"/>
    <property type="match status" value="1"/>
</dbReference>
<accession>A0ABW8D7S8</accession>
<name>A0ABW8D7S8_9GAMM</name>
<protein>
    <submittedName>
        <fullName evidence="3">CHAP domain-containing protein</fullName>
    </submittedName>
</protein>
<feature type="chain" id="PRO_5045066072" evidence="1">
    <location>
        <begin position="25"/>
        <end position="212"/>
    </location>
</feature>
<evidence type="ECO:0000313" key="3">
    <source>
        <dbReference type="EMBL" id="MFJ1267550.1"/>
    </source>
</evidence>
<dbReference type="InterPro" id="IPR007921">
    <property type="entry name" value="CHAP_dom"/>
</dbReference>
<dbReference type="InterPro" id="IPR051705">
    <property type="entry name" value="Gsp_Synthetase/Amidase"/>
</dbReference>
<dbReference type="SUPFAM" id="SSF54001">
    <property type="entry name" value="Cysteine proteinases"/>
    <property type="match status" value="1"/>
</dbReference>
<comment type="caution">
    <text evidence="3">The sequence shown here is derived from an EMBL/GenBank/DDBJ whole genome shotgun (WGS) entry which is preliminary data.</text>
</comment>
<keyword evidence="4" id="KW-1185">Reference proteome</keyword>
<dbReference type="PANTHER" id="PTHR30094">
    <property type="entry name" value="BIFUNCTIONAL GLUTATHIONYLSPERMIDINE SYNTHETASE/AMIDASE-RELATED"/>
    <property type="match status" value="1"/>
</dbReference>